<reference evidence="1 2" key="1">
    <citation type="submission" date="2022-01" db="EMBL/GenBank/DDBJ databases">
        <authorList>
            <person name="Xiong W."/>
            <person name="Schranz E."/>
        </authorList>
    </citation>
    <scope>NUCLEOTIDE SEQUENCE [LARGE SCALE GENOMIC DNA]</scope>
</reference>
<name>A0AAU9MVK8_9ASTR</name>
<proteinExistence type="predicted"/>
<evidence type="ECO:0000313" key="1">
    <source>
        <dbReference type="EMBL" id="CAH1430552.1"/>
    </source>
</evidence>
<dbReference type="AlphaFoldDB" id="A0AAU9MVK8"/>
<gene>
    <name evidence="1" type="ORF">LVIROSA_LOCUS17316</name>
</gene>
<dbReference type="Proteomes" id="UP001157418">
    <property type="component" value="Unassembled WGS sequence"/>
</dbReference>
<evidence type="ECO:0000313" key="2">
    <source>
        <dbReference type="Proteomes" id="UP001157418"/>
    </source>
</evidence>
<dbReference type="EMBL" id="CAKMRJ010003334">
    <property type="protein sequence ID" value="CAH1430552.1"/>
    <property type="molecule type" value="Genomic_DNA"/>
</dbReference>
<protein>
    <submittedName>
        <fullName evidence="1">Uncharacterized protein</fullName>
    </submittedName>
</protein>
<organism evidence="1 2">
    <name type="scientific">Lactuca virosa</name>
    <dbReference type="NCBI Taxonomy" id="75947"/>
    <lineage>
        <taxon>Eukaryota</taxon>
        <taxon>Viridiplantae</taxon>
        <taxon>Streptophyta</taxon>
        <taxon>Embryophyta</taxon>
        <taxon>Tracheophyta</taxon>
        <taxon>Spermatophyta</taxon>
        <taxon>Magnoliopsida</taxon>
        <taxon>eudicotyledons</taxon>
        <taxon>Gunneridae</taxon>
        <taxon>Pentapetalae</taxon>
        <taxon>asterids</taxon>
        <taxon>campanulids</taxon>
        <taxon>Asterales</taxon>
        <taxon>Asteraceae</taxon>
        <taxon>Cichorioideae</taxon>
        <taxon>Cichorieae</taxon>
        <taxon>Lactucinae</taxon>
        <taxon>Lactuca</taxon>
    </lineage>
</organism>
<comment type="caution">
    <text evidence="1">The sequence shown here is derived from an EMBL/GenBank/DDBJ whole genome shotgun (WGS) entry which is preliminary data.</text>
</comment>
<keyword evidence="2" id="KW-1185">Reference proteome</keyword>
<sequence>MSPSEYHQIVVGKRPEHCQNDRNTIEMTETPSEQPEGYRNTIRTIRTLPKRPIHRQKVVSSLSPDLFVTSSTHLQSFALRKPPPSASPLPEPHP</sequence>
<accession>A0AAU9MVK8</accession>